<evidence type="ECO:0000256" key="4">
    <source>
        <dbReference type="ARBA" id="ARBA00022763"/>
    </source>
</evidence>
<dbReference type="SUPFAM" id="SSF53300">
    <property type="entry name" value="vWA-like"/>
    <property type="match status" value="1"/>
</dbReference>
<keyword evidence="6 11" id="KW-0862">Zinc</keyword>
<comment type="similarity">
    <text evidence="2 11">Belongs to the GTF2H2 family.</text>
</comment>
<proteinExistence type="inferred from homology"/>
<dbReference type="PIRSF" id="PIRSF015919">
    <property type="entry name" value="TFIIH_SSL1"/>
    <property type="match status" value="1"/>
</dbReference>
<evidence type="ECO:0000256" key="5">
    <source>
        <dbReference type="ARBA" id="ARBA00022771"/>
    </source>
</evidence>
<keyword evidence="7 11" id="KW-0805">Transcription regulation</keyword>
<evidence type="ECO:0000256" key="7">
    <source>
        <dbReference type="ARBA" id="ARBA00023015"/>
    </source>
</evidence>
<evidence type="ECO:0000256" key="2">
    <source>
        <dbReference type="ARBA" id="ARBA00006092"/>
    </source>
</evidence>
<dbReference type="GO" id="GO:0006357">
    <property type="term" value="P:regulation of transcription by RNA polymerase II"/>
    <property type="evidence" value="ECO:0007669"/>
    <property type="project" value="UniProtKB-UniRule"/>
</dbReference>
<dbReference type="GO" id="GO:0006351">
    <property type="term" value="P:DNA-templated transcription"/>
    <property type="evidence" value="ECO:0007669"/>
    <property type="project" value="InterPro"/>
</dbReference>
<dbReference type="GO" id="GO:0005675">
    <property type="term" value="C:transcription factor TFIIH holo complex"/>
    <property type="evidence" value="ECO:0007669"/>
    <property type="project" value="UniProtKB-UniRule"/>
</dbReference>
<evidence type="ECO:0000313" key="15">
    <source>
        <dbReference type="Proteomes" id="UP000274922"/>
    </source>
</evidence>
<dbReference type="STRING" id="1555241.A0A4P9X7X5"/>
<dbReference type="InterPro" id="IPR012170">
    <property type="entry name" value="TFIIH_SSL1/p44"/>
</dbReference>
<accession>A0A4P9X7X5</accession>
<keyword evidence="8 11" id="KW-0804">Transcription</keyword>
<dbReference type="InterPro" id="IPR004595">
    <property type="entry name" value="TFIIH_C1-like_dom"/>
</dbReference>
<dbReference type="SMART" id="SM01047">
    <property type="entry name" value="C1_4"/>
    <property type="match status" value="1"/>
</dbReference>
<comment type="subcellular location">
    <subcellularLocation>
        <location evidence="1 11">Nucleus</location>
    </subcellularLocation>
</comment>
<evidence type="ECO:0000256" key="6">
    <source>
        <dbReference type="ARBA" id="ARBA00022833"/>
    </source>
</evidence>
<dbReference type="AlphaFoldDB" id="A0A4P9X7X5"/>
<keyword evidence="9" id="KW-0234">DNA repair</keyword>
<evidence type="ECO:0000256" key="9">
    <source>
        <dbReference type="ARBA" id="ARBA00023204"/>
    </source>
</evidence>
<dbReference type="Gene3D" id="3.30.40.10">
    <property type="entry name" value="Zinc/RING finger domain, C3HC4 (zinc finger)"/>
    <property type="match status" value="1"/>
</dbReference>
<dbReference type="SUPFAM" id="SSF57889">
    <property type="entry name" value="Cysteine-rich domain"/>
    <property type="match status" value="1"/>
</dbReference>
<dbReference type="InterPro" id="IPR013083">
    <property type="entry name" value="Znf_RING/FYVE/PHD"/>
</dbReference>
<dbReference type="NCBIfam" id="TIGR00622">
    <property type="entry name" value="ssl1"/>
    <property type="match status" value="1"/>
</dbReference>
<dbReference type="InterPro" id="IPR002035">
    <property type="entry name" value="VWF_A"/>
</dbReference>
<evidence type="ECO:0000259" key="13">
    <source>
        <dbReference type="PROSITE" id="PS50234"/>
    </source>
</evidence>
<comment type="function">
    <text evidence="11">Component of the general transcription and DNA repair factor IIH (TFIIH) core complex, which is involved in general and transcription-coupled nucleotide excision repair (NER) of damaged DNA and, when complexed to TFIIK, in RNA transcription by RNA polymerase II.</text>
</comment>
<dbReference type="SMART" id="SM00327">
    <property type="entry name" value="VWA"/>
    <property type="match status" value="1"/>
</dbReference>
<sequence>MDLLDADDDVKKAGYAWEDTYKRSWDLLLEDEAGSLETAVDRLKQQLKRARRTLRFGTVRRGIVRNVVLVLDASAAMAEQDLKPNRMETTLKLARQFITAFFDQNPLSHLSIVVTRGGLAERWTQASGNPTDHIDALQSKGPTRDLYGEPSLLNALSLARTILAHAPAHGTREVLTVFGSLTSCDPGNIYDLIPQLNQDRITVNIIGLASEVHVCKAVCASTRGQYRVIMNEDHFDEIMTGWTPPPPLVREDGDARPRLMEMGFPRRRKPRRRPVSFLCACHPFRPEQRGFTCPRCLSVVCELPTECPVCALTLVSSPLLARSYHHLFPVMPYVATNLVASTHSALPPSAFAATILGGVYACPSCRQPFCLDCDIYVHSHLHNCPGCI</sequence>
<dbReference type="PROSITE" id="PS00028">
    <property type="entry name" value="ZINC_FINGER_C2H2_1"/>
    <property type="match status" value="1"/>
</dbReference>
<feature type="zinc finger region" description="C4-type" evidence="12">
    <location>
        <begin position="293"/>
        <end position="310"/>
    </location>
</feature>
<dbReference type="FunFam" id="3.40.50.410:FF:000015">
    <property type="entry name" value="General transcription factor IIH subunit 2"/>
    <property type="match status" value="1"/>
</dbReference>
<dbReference type="PANTHER" id="PTHR12695:SF2">
    <property type="entry name" value="GENERAL TRANSCRIPTION FACTOR IIH SUBUNIT 2-RELATED"/>
    <property type="match status" value="1"/>
</dbReference>
<evidence type="ECO:0000256" key="12">
    <source>
        <dbReference type="PIRSR" id="PIRSR015919-1"/>
    </source>
</evidence>
<gene>
    <name evidence="14" type="ORF">CXG81DRAFT_12144</name>
</gene>
<dbReference type="Pfam" id="PF04056">
    <property type="entry name" value="Ssl1"/>
    <property type="match status" value="1"/>
</dbReference>
<dbReference type="InterPro" id="IPR013087">
    <property type="entry name" value="Znf_C2H2_type"/>
</dbReference>
<dbReference type="PANTHER" id="PTHR12695">
    <property type="entry name" value="GENERAL TRANSCRIPTION FACTOR IIH SUBUNIT 2"/>
    <property type="match status" value="1"/>
</dbReference>
<dbReference type="InterPro" id="IPR046349">
    <property type="entry name" value="C1-like_sf"/>
</dbReference>
<dbReference type="InterPro" id="IPR036465">
    <property type="entry name" value="vWFA_dom_sf"/>
</dbReference>
<evidence type="ECO:0000256" key="8">
    <source>
        <dbReference type="ARBA" id="ARBA00023163"/>
    </source>
</evidence>
<keyword evidence="10 11" id="KW-0539">Nucleus</keyword>
<keyword evidence="15" id="KW-1185">Reference proteome</keyword>
<dbReference type="InterPro" id="IPR007198">
    <property type="entry name" value="Ssl1-like"/>
</dbReference>
<dbReference type="Proteomes" id="UP000274922">
    <property type="component" value="Unassembled WGS sequence"/>
</dbReference>
<dbReference type="OrthoDB" id="284275at2759"/>
<dbReference type="GO" id="GO:0006289">
    <property type="term" value="P:nucleotide-excision repair"/>
    <property type="evidence" value="ECO:0007669"/>
    <property type="project" value="UniProtKB-UniRule"/>
</dbReference>
<dbReference type="GO" id="GO:0008270">
    <property type="term" value="F:zinc ion binding"/>
    <property type="evidence" value="ECO:0007669"/>
    <property type="project" value="UniProtKB-UniRule"/>
</dbReference>
<evidence type="ECO:0000313" key="14">
    <source>
        <dbReference type="EMBL" id="RKP01338.1"/>
    </source>
</evidence>
<dbReference type="GO" id="GO:0000439">
    <property type="term" value="C:transcription factor TFIIH core complex"/>
    <property type="evidence" value="ECO:0007669"/>
    <property type="project" value="UniProtKB-UniRule"/>
</dbReference>
<evidence type="ECO:0000256" key="11">
    <source>
        <dbReference type="PIRNR" id="PIRNR015919"/>
    </source>
</evidence>
<dbReference type="PROSITE" id="PS50234">
    <property type="entry name" value="VWFA"/>
    <property type="match status" value="1"/>
</dbReference>
<keyword evidence="3 11" id="KW-0479">Metal-binding</keyword>
<evidence type="ECO:0000256" key="1">
    <source>
        <dbReference type="ARBA" id="ARBA00004123"/>
    </source>
</evidence>
<dbReference type="Gene3D" id="3.40.50.410">
    <property type="entry name" value="von Willebrand factor, type A domain"/>
    <property type="match status" value="1"/>
</dbReference>
<feature type="domain" description="VWFA" evidence="13">
    <location>
        <begin position="66"/>
        <end position="212"/>
    </location>
</feature>
<protein>
    <recommendedName>
        <fullName evidence="11">General transcription and DNA repair factor IIH</fullName>
    </recommendedName>
</protein>
<dbReference type="EMBL" id="ML014176">
    <property type="protein sequence ID" value="RKP01338.1"/>
    <property type="molecule type" value="Genomic_DNA"/>
</dbReference>
<evidence type="ECO:0000256" key="10">
    <source>
        <dbReference type="ARBA" id="ARBA00023242"/>
    </source>
</evidence>
<reference evidence="15" key="1">
    <citation type="journal article" date="2018" name="Nat. Microbiol.">
        <title>Leveraging single-cell genomics to expand the fungal tree of life.</title>
        <authorList>
            <person name="Ahrendt S.R."/>
            <person name="Quandt C.A."/>
            <person name="Ciobanu D."/>
            <person name="Clum A."/>
            <person name="Salamov A."/>
            <person name="Andreopoulos B."/>
            <person name="Cheng J.F."/>
            <person name="Woyke T."/>
            <person name="Pelin A."/>
            <person name="Henrissat B."/>
            <person name="Reynolds N.K."/>
            <person name="Benny G.L."/>
            <person name="Smith M.E."/>
            <person name="James T.Y."/>
            <person name="Grigoriev I.V."/>
        </authorList>
    </citation>
    <scope>NUCLEOTIDE SEQUENCE [LARGE SCALE GENOMIC DNA]</scope>
    <source>
        <strain evidence="15">ATCC 52028</strain>
    </source>
</reference>
<dbReference type="Pfam" id="PF07975">
    <property type="entry name" value="C1_4"/>
    <property type="match status" value="1"/>
</dbReference>
<keyword evidence="4" id="KW-0227">DNA damage</keyword>
<keyword evidence="5" id="KW-0863">Zinc-finger</keyword>
<name>A0A4P9X7X5_9FUNG</name>
<evidence type="ECO:0000256" key="3">
    <source>
        <dbReference type="ARBA" id="ARBA00022723"/>
    </source>
</evidence>
<organism evidence="14 15">
    <name type="scientific">Caulochytrium protostelioides</name>
    <dbReference type="NCBI Taxonomy" id="1555241"/>
    <lineage>
        <taxon>Eukaryota</taxon>
        <taxon>Fungi</taxon>
        <taxon>Fungi incertae sedis</taxon>
        <taxon>Chytridiomycota</taxon>
        <taxon>Chytridiomycota incertae sedis</taxon>
        <taxon>Chytridiomycetes</taxon>
        <taxon>Caulochytriales</taxon>
        <taxon>Caulochytriaceae</taxon>
        <taxon>Caulochytrium</taxon>
    </lineage>
</organism>